<dbReference type="Proteomes" id="UP000814385">
    <property type="component" value="Unassembled WGS sequence"/>
</dbReference>
<dbReference type="Gene3D" id="3.40.50.300">
    <property type="entry name" value="P-loop containing nucleotide triphosphate hydrolases"/>
    <property type="match status" value="1"/>
</dbReference>
<accession>A0ABS9PBE1</accession>
<reference evidence="1 2" key="1">
    <citation type="submission" date="2020-05" db="EMBL/GenBank/DDBJ databases">
        <title>Comparative genomic analysis of denitrifying bacteria from Halomonas genus.</title>
        <authorList>
            <person name="Wang L."/>
            <person name="Shao Z."/>
        </authorList>
    </citation>
    <scope>NUCLEOTIDE SEQUENCE [LARGE SCALE GENOMIC DNA]</scope>
    <source>
        <strain evidence="1 2">A4</strain>
    </source>
</reference>
<dbReference type="EMBL" id="JABFUC010000010">
    <property type="protein sequence ID" value="MCG6658754.1"/>
    <property type="molecule type" value="Genomic_DNA"/>
</dbReference>
<keyword evidence="2" id="KW-1185">Reference proteome</keyword>
<organism evidence="1 2">
    <name type="scientific">Billgrantia campisalis</name>
    <dbReference type="NCBI Taxonomy" id="74661"/>
    <lineage>
        <taxon>Bacteria</taxon>
        <taxon>Pseudomonadati</taxon>
        <taxon>Pseudomonadota</taxon>
        <taxon>Gammaproteobacteria</taxon>
        <taxon>Oceanospirillales</taxon>
        <taxon>Halomonadaceae</taxon>
        <taxon>Billgrantia</taxon>
    </lineage>
</organism>
<proteinExistence type="predicted"/>
<protein>
    <submittedName>
        <fullName evidence="1">Uncharacterized protein</fullName>
    </submittedName>
</protein>
<name>A0ABS9PBE1_9GAMM</name>
<evidence type="ECO:0000313" key="1">
    <source>
        <dbReference type="EMBL" id="MCG6658754.1"/>
    </source>
</evidence>
<sequence>MKEMYFNRLTIISKIEKKAAQFDFSKNYNLVLSKQKNSVGKSSLVKSIFWCLGCEPQFDEKWKALDCRVVLDFEVRGNKYQLARHGNRFILKDSENKFKEFSSVGAGFSTEIMALLNFNALLAVRDKEEIVTPPPAYYFLPFYIDQKQSWANAWVSFGNLGQFSNWKKTIIPYHTGMTGKDYFDKTEEIYSKKVEASDVKKEIDRLDTAISVVSEFPAETGVVIEDDELNEIEEQINVEIMDLHFQQEVLFEELATLRADKAHIESQIIVAKNACMEASEDYEFAESLGEDIECPTCGVIHDNSIVNRFSLLQDKNQSEDIIARLGSDILLLNDEIEKKTIEFNGVRENIRELDQKYSSDKGGNRSFSSILEIIASNSVKKKVEGSRSNKVERLHNLTIEEKNLVKERVERSKENRKKVKEKFQKLFPHYLAKLKAFGVNASSIKSPENHSKVAASGGAAESTRAMLAYYMSVYNLIDKYGEHVLCPFVIDTPNQHEQAAKHYDSIVSLLLQELPERAQLFVCGMDSEKLQPLKDKAKIIYLDVEHSLLSRDLFKYIDSEYSGLFEMDISSV</sequence>
<comment type="caution">
    <text evidence="1">The sequence shown here is derived from an EMBL/GenBank/DDBJ whole genome shotgun (WGS) entry which is preliminary data.</text>
</comment>
<dbReference type="RefSeq" id="WP_238977898.1">
    <property type="nucleotide sequence ID" value="NZ_JABFUC010000010.1"/>
</dbReference>
<gene>
    <name evidence="1" type="ORF">HOP52_13420</name>
</gene>
<evidence type="ECO:0000313" key="2">
    <source>
        <dbReference type="Proteomes" id="UP000814385"/>
    </source>
</evidence>
<dbReference type="InterPro" id="IPR027417">
    <property type="entry name" value="P-loop_NTPase"/>
</dbReference>